<name>W1PHJ6_AMBTC</name>
<protein>
    <recommendedName>
        <fullName evidence="7">Pentacotripeptide-repeat region of PRORP domain-containing protein</fullName>
    </recommendedName>
</protein>
<feature type="repeat" description="PPR" evidence="3">
    <location>
        <begin position="301"/>
        <end position="335"/>
    </location>
</feature>
<dbReference type="OMA" id="ECLAKKW"/>
<feature type="repeat" description="PPR" evidence="3">
    <location>
        <begin position="336"/>
        <end position="370"/>
    </location>
</feature>
<evidence type="ECO:0000313" key="5">
    <source>
        <dbReference type="EMBL" id="ERN09472.1"/>
    </source>
</evidence>
<dbReference type="SUPFAM" id="SSF48452">
    <property type="entry name" value="TPR-like"/>
    <property type="match status" value="1"/>
</dbReference>
<feature type="region of interest" description="Disordered" evidence="4">
    <location>
        <begin position="43"/>
        <end position="65"/>
    </location>
</feature>
<dbReference type="InterPro" id="IPR002885">
    <property type="entry name" value="PPR_rpt"/>
</dbReference>
<dbReference type="AlphaFoldDB" id="W1PHJ6"/>
<keyword evidence="6" id="KW-1185">Reference proteome</keyword>
<evidence type="ECO:0000313" key="6">
    <source>
        <dbReference type="Proteomes" id="UP000017836"/>
    </source>
</evidence>
<dbReference type="PANTHER" id="PTHR47939">
    <property type="entry name" value="MEMBRANE-ASSOCIATED SALT-INDUCIBLE PROTEIN-LIKE"/>
    <property type="match status" value="1"/>
</dbReference>
<dbReference type="Pfam" id="PF13041">
    <property type="entry name" value="PPR_2"/>
    <property type="match status" value="2"/>
</dbReference>
<evidence type="ECO:0008006" key="7">
    <source>
        <dbReference type="Google" id="ProtNLM"/>
    </source>
</evidence>
<feature type="repeat" description="PPR" evidence="3">
    <location>
        <begin position="266"/>
        <end position="300"/>
    </location>
</feature>
<dbReference type="Pfam" id="PF12854">
    <property type="entry name" value="PPR_1"/>
    <property type="match status" value="1"/>
</dbReference>
<evidence type="ECO:0000256" key="3">
    <source>
        <dbReference type="PROSITE-ProRule" id="PRU00708"/>
    </source>
</evidence>
<dbReference type="OrthoDB" id="185373at2759"/>
<dbReference type="Pfam" id="PF01535">
    <property type="entry name" value="PPR"/>
    <property type="match status" value="2"/>
</dbReference>
<dbReference type="InterPro" id="IPR050667">
    <property type="entry name" value="PPR-containing_protein"/>
</dbReference>
<proteinExistence type="inferred from homology"/>
<sequence length="454" mass="51496">MASFKKSRFLSITRSLYATAQAQTLTLENTIFATTKSLTQEQQALSATETRSPTLQQQTPSATEAESLTLEQQAPSATEADTLILEEQTNITLKNARSRIRSAGSPEEAFEVFRKASKSPRFRHDRAAFSAFVQKLAGYERFDLIEQALESHKKPPFSLMEGFIIRLILLYSEAGMVDKALDTFYEMDELECPRSEKSFSATLSGLLLNKRFDDVHRLFDEIPNKFDISPTVFTYDIIIRAFCEEHLLDSAFEMLGKMEKIGIKPDVVSYNTLIDGFLRAGDQTRVDELLKEMTEKGCAPDLVTYNLRILGFCKDKESVKAQALLEEMRSRGIRPNSRSYNAVIFGFYKEGNLEEARRVYESIPKGDESPNSGTYFMLIQFEIEHGNYETALELCKKSIKRKWIPPFFTMKSLIDGLVKISKVDEAKAIVEEMKKKFSGSAADSWMKVETTISL</sequence>
<dbReference type="GO" id="GO:0003729">
    <property type="term" value="F:mRNA binding"/>
    <property type="evidence" value="ECO:0000318"/>
    <property type="project" value="GO_Central"/>
</dbReference>
<evidence type="ECO:0000256" key="1">
    <source>
        <dbReference type="ARBA" id="ARBA00007626"/>
    </source>
</evidence>
<comment type="similarity">
    <text evidence="1">Belongs to the PPR family. P subfamily.</text>
</comment>
<keyword evidence="2" id="KW-0677">Repeat</keyword>
<feature type="repeat" description="PPR" evidence="3">
    <location>
        <begin position="231"/>
        <end position="265"/>
    </location>
</feature>
<dbReference type="EMBL" id="KI392980">
    <property type="protein sequence ID" value="ERN09472.1"/>
    <property type="molecule type" value="Genomic_DNA"/>
</dbReference>
<organism evidence="5 6">
    <name type="scientific">Amborella trichopoda</name>
    <dbReference type="NCBI Taxonomy" id="13333"/>
    <lineage>
        <taxon>Eukaryota</taxon>
        <taxon>Viridiplantae</taxon>
        <taxon>Streptophyta</taxon>
        <taxon>Embryophyta</taxon>
        <taxon>Tracheophyta</taxon>
        <taxon>Spermatophyta</taxon>
        <taxon>Magnoliopsida</taxon>
        <taxon>Amborellales</taxon>
        <taxon>Amborellaceae</taxon>
        <taxon>Amborella</taxon>
    </lineage>
</organism>
<gene>
    <name evidence="5" type="ORF">AMTR_s00029p00104100</name>
</gene>
<dbReference type="Gramene" id="ERN09472">
    <property type="protein sequence ID" value="ERN09472"/>
    <property type="gene ID" value="AMTR_s00029p00104100"/>
</dbReference>
<dbReference type="eggNOG" id="KOG4197">
    <property type="taxonomic scope" value="Eukaryota"/>
</dbReference>
<dbReference type="KEGG" id="atr:105420938"/>
<dbReference type="InterPro" id="IPR011990">
    <property type="entry name" value="TPR-like_helical_dom_sf"/>
</dbReference>
<evidence type="ECO:0000256" key="4">
    <source>
        <dbReference type="SAM" id="MobiDB-lite"/>
    </source>
</evidence>
<dbReference type="Proteomes" id="UP000017836">
    <property type="component" value="Unassembled WGS sequence"/>
</dbReference>
<dbReference type="PANTHER" id="PTHR47939:SF11">
    <property type="entry name" value="TETRATRICOPEPTIDE-LIKE HELICAL DOMAIN SUPERFAMILY"/>
    <property type="match status" value="1"/>
</dbReference>
<dbReference type="HOGENOM" id="CLU_002706_10_3_1"/>
<evidence type="ECO:0000256" key="2">
    <source>
        <dbReference type="ARBA" id="ARBA00022737"/>
    </source>
</evidence>
<dbReference type="Gene3D" id="1.25.40.10">
    <property type="entry name" value="Tetratricopeptide repeat domain"/>
    <property type="match status" value="4"/>
</dbReference>
<dbReference type="NCBIfam" id="TIGR00756">
    <property type="entry name" value="PPR"/>
    <property type="match status" value="5"/>
</dbReference>
<reference evidence="6" key="1">
    <citation type="journal article" date="2013" name="Science">
        <title>The Amborella genome and the evolution of flowering plants.</title>
        <authorList>
            <consortium name="Amborella Genome Project"/>
        </authorList>
    </citation>
    <scope>NUCLEOTIDE SEQUENCE [LARGE SCALE GENOMIC DNA]</scope>
</reference>
<dbReference type="PROSITE" id="PS51375">
    <property type="entry name" value="PPR"/>
    <property type="match status" value="4"/>
</dbReference>
<accession>W1PHJ6</accession>